<comment type="caution">
    <text evidence="5">Lacks conserved residue(s) required for the propagation of feature annotation.</text>
</comment>
<evidence type="ECO:0000256" key="2">
    <source>
        <dbReference type="ARBA" id="ARBA00022729"/>
    </source>
</evidence>
<dbReference type="Gene3D" id="2.10.25.10">
    <property type="entry name" value="Laminin"/>
    <property type="match status" value="1"/>
</dbReference>
<dbReference type="Pfam" id="PF00008">
    <property type="entry name" value="EGF"/>
    <property type="match status" value="1"/>
</dbReference>
<keyword evidence="4 5" id="KW-1015">Disulfide bond</keyword>
<dbReference type="PROSITE" id="PS00022">
    <property type="entry name" value="EGF_1"/>
    <property type="match status" value="1"/>
</dbReference>
<dbReference type="Proteomes" id="UP001283361">
    <property type="component" value="Unassembled WGS sequence"/>
</dbReference>
<dbReference type="SMART" id="SM00181">
    <property type="entry name" value="EGF"/>
    <property type="match status" value="1"/>
</dbReference>
<dbReference type="CDD" id="cd00054">
    <property type="entry name" value="EGF_CA"/>
    <property type="match status" value="1"/>
</dbReference>
<dbReference type="PROSITE" id="PS50026">
    <property type="entry name" value="EGF_3"/>
    <property type="match status" value="1"/>
</dbReference>
<feature type="domain" description="EGF-like" evidence="7">
    <location>
        <begin position="21"/>
        <end position="57"/>
    </location>
</feature>
<comment type="caution">
    <text evidence="8">The sequence shown here is derived from an EMBL/GenBank/DDBJ whole genome shotgun (WGS) entry which is preliminary data.</text>
</comment>
<evidence type="ECO:0000259" key="7">
    <source>
        <dbReference type="PROSITE" id="PS50026"/>
    </source>
</evidence>
<gene>
    <name evidence="8" type="ORF">RRG08_050473</name>
</gene>
<name>A0AAE1CVS3_9GAST</name>
<dbReference type="InterPro" id="IPR000742">
    <property type="entry name" value="EGF"/>
</dbReference>
<dbReference type="AlphaFoldDB" id="A0AAE1CVS3"/>
<organism evidence="8 9">
    <name type="scientific">Elysia crispata</name>
    <name type="common">lettuce slug</name>
    <dbReference type="NCBI Taxonomy" id="231223"/>
    <lineage>
        <taxon>Eukaryota</taxon>
        <taxon>Metazoa</taxon>
        <taxon>Spiralia</taxon>
        <taxon>Lophotrochozoa</taxon>
        <taxon>Mollusca</taxon>
        <taxon>Gastropoda</taxon>
        <taxon>Heterobranchia</taxon>
        <taxon>Euthyneura</taxon>
        <taxon>Panpulmonata</taxon>
        <taxon>Sacoglossa</taxon>
        <taxon>Placobranchoidea</taxon>
        <taxon>Plakobranchidae</taxon>
        <taxon>Elysia</taxon>
    </lineage>
</organism>
<dbReference type="SUPFAM" id="SSF57196">
    <property type="entry name" value="EGF/Laminin"/>
    <property type="match status" value="1"/>
</dbReference>
<reference evidence="8" key="1">
    <citation type="journal article" date="2023" name="G3 (Bethesda)">
        <title>A reference genome for the long-term kleptoplast-retaining sea slug Elysia crispata morphotype clarki.</title>
        <authorList>
            <person name="Eastman K.E."/>
            <person name="Pendleton A.L."/>
            <person name="Shaikh M.A."/>
            <person name="Suttiyut T."/>
            <person name="Ogas R."/>
            <person name="Tomko P."/>
            <person name="Gavelis G."/>
            <person name="Widhalm J.R."/>
            <person name="Wisecaver J.H."/>
        </authorList>
    </citation>
    <scope>NUCLEOTIDE SEQUENCE</scope>
    <source>
        <strain evidence="8">ECLA1</strain>
    </source>
</reference>
<evidence type="ECO:0000313" key="9">
    <source>
        <dbReference type="Proteomes" id="UP001283361"/>
    </source>
</evidence>
<evidence type="ECO:0000256" key="1">
    <source>
        <dbReference type="ARBA" id="ARBA00022536"/>
    </source>
</evidence>
<evidence type="ECO:0000256" key="4">
    <source>
        <dbReference type="ARBA" id="ARBA00023157"/>
    </source>
</evidence>
<evidence type="ECO:0000256" key="3">
    <source>
        <dbReference type="ARBA" id="ARBA00022737"/>
    </source>
</evidence>
<dbReference type="FunFam" id="2.10.25.10:FF:000066">
    <property type="entry name" value="FAT atypical cadherin 4"/>
    <property type="match status" value="1"/>
</dbReference>
<sequence length="69" mass="7526">MKLILALALVCSVSMVTMAEEAFDCTITPCMNGASCLTAGDEFYCACPLYYIGDRCETKDSWILDDIQG</sequence>
<evidence type="ECO:0000256" key="5">
    <source>
        <dbReference type="PROSITE-ProRule" id="PRU00076"/>
    </source>
</evidence>
<keyword evidence="9" id="KW-1185">Reference proteome</keyword>
<evidence type="ECO:0000313" key="8">
    <source>
        <dbReference type="EMBL" id="KAK3739268.1"/>
    </source>
</evidence>
<feature type="chain" id="PRO_5042140084" description="EGF-like domain-containing protein" evidence="6">
    <location>
        <begin position="20"/>
        <end position="69"/>
    </location>
</feature>
<keyword evidence="2 6" id="KW-0732">Signal</keyword>
<accession>A0AAE1CVS3</accession>
<evidence type="ECO:0000256" key="6">
    <source>
        <dbReference type="SAM" id="SignalP"/>
    </source>
</evidence>
<keyword evidence="3" id="KW-0677">Repeat</keyword>
<protein>
    <recommendedName>
        <fullName evidence="7">EGF-like domain-containing protein</fullName>
    </recommendedName>
</protein>
<feature type="signal peptide" evidence="6">
    <location>
        <begin position="1"/>
        <end position="19"/>
    </location>
</feature>
<proteinExistence type="predicted"/>
<keyword evidence="1 5" id="KW-0245">EGF-like domain</keyword>
<dbReference type="EMBL" id="JAWDGP010006541">
    <property type="protein sequence ID" value="KAK3739268.1"/>
    <property type="molecule type" value="Genomic_DNA"/>
</dbReference>
<feature type="disulfide bond" evidence="5">
    <location>
        <begin position="47"/>
        <end position="56"/>
    </location>
</feature>